<dbReference type="OMA" id="ARNIHWD"/>
<name>A0A1V6NRJ1_PENDC</name>
<evidence type="ECO:0008006" key="3">
    <source>
        <dbReference type="Google" id="ProtNLM"/>
    </source>
</evidence>
<dbReference type="SUPFAM" id="SSF54909">
    <property type="entry name" value="Dimeric alpha+beta barrel"/>
    <property type="match status" value="1"/>
</dbReference>
<dbReference type="PANTHER" id="PTHR40257:SF1">
    <property type="entry name" value="DUF1330 DOMAIN-CONTAINING PROTEIN"/>
    <property type="match status" value="1"/>
</dbReference>
<gene>
    <name evidence="1" type="ORF">PENDEC_c042G04952</name>
</gene>
<evidence type="ECO:0000313" key="2">
    <source>
        <dbReference type="Proteomes" id="UP000191522"/>
    </source>
</evidence>
<dbReference type="AlphaFoldDB" id="A0A1V6NRJ1"/>
<protein>
    <recommendedName>
        <fullName evidence="3">DUF1330 domain-containing protein</fullName>
    </recommendedName>
</protein>
<dbReference type="OrthoDB" id="265717at2759"/>
<keyword evidence="2" id="KW-1185">Reference proteome</keyword>
<proteinExistence type="predicted"/>
<dbReference type="Gene3D" id="3.30.70.100">
    <property type="match status" value="1"/>
</dbReference>
<sequence>MPLLDLYLFTLSKSTTPQSFIQHLKQTPNLQIIVASRPRHAVIHPNILDSDTLDKTPWDLLLLLQNNDPKIPNPIDHLSHYITNSYKITTGIPSKLLSTYSARSTKLHSEASSIPLTGSLDKLLDSGTPDTSQNLEVSPSLLEFMVELEKTHQGPVTMLNLLHFHPDGKKSYYQYGQAFIPVAGKRGGSAKLVGNVVPGQGSREKKDWWDEISIVHYPSIRHFCDMLAGEDYQAINEKYRLSALRDTFLLCTTEFDSEGFGSSKL</sequence>
<comment type="caution">
    <text evidence="1">The sequence shown here is derived from an EMBL/GenBank/DDBJ whole genome shotgun (WGS) entry which is preliminary data.</text>
</comment>
<organism evidence="1 2">
    <name type="scientific">Penicillium decumbens</name>
    <dbReference type="NCBI Taxonomy" id="69771"/>
    <lineage>
        <taxon>Eukaryota</taxon>
        <taxon>Fungi</taxon>
        <taxon>Dikarya</taxon>
        <taxon>Ascomycota</taxon>
        <taxon>Pezizomycotina</taxon>
        <taxon>Eurotiomycetes</taxon>
        <taxon>Eurotiomycetidae</taxon>
        <taxon>Eurotiales</taxon>
        <taxon>Aspergillaceae</taxon>
        <taxon>Penicillium</taxon>
    </lineage>
</organism>
<accession>A0A1V6NRJ1</accession>
<dbReference type="PANTHER" id="PTHR40257">
    <property type="match status" value="1"/>
</dbReference>
<dbReference type="InterPro" id="IPR011008">
    <property type="entry name" value="Dimeric_a/b-barrel"/>
</dbReference>
<evidence type="ECO:0000313" key="1">
    <source>
        <dbReference type="EMBL" id="OQD67199.1"/>
    </source>
</evidence>
<reference evidence="2" key="1">
    <citation type="journal article" date="2017" name="Nat. Microbiol.">
        <title>Global analysis of biosynthetic gene clusters reveals vast potential of secondary metabolite production in Penicillium species.</title>
        <authorList>
            <person name="Nielsen J.C."/>
            <person name="Grijseels S."/>
            <person name="Prigent S."/>
            <person name="Ji B."/>
            <person name="Dainat J."/>
            <person name="Nielsen K.F."/>
            <person name="Frisvad J.C."/>
            <person name="Workman M."/>
            <person name="Nielsen J."/>
        </authorList>
    </citation>
    <scope>NUCLEOTIDE SEQUENCE [LARGE SCALE GENOMIC DNA]</scope>
    <source>
        <strain evidence="2">IBT 11843</strain>
    </source>
</reference>
<dbReference type="EMBL" id="MDYL01000042">
    <property type="protein sequence ID" value="OQD67199.1"/>
    <property type="molecule type" value="Genomic_DNA"/>
</dbReference>
<dbReference type="Proteomes" id="UP000191522">
    <property type="component" value="Unassembled WGS sequence"/>
</dbReference>